<sequence>MRARTLRQLLGLMRPFAGWVALSVALGSATVVSAMGLLGTSAHLIAAAALQPSVAELQVAIVGVRFFGITRGVFRYLERLVSHGVNLRLLAALRTRLYRSLEPLAPAGLGQVQSGDLLSRAVGDIETLENFFVRGLAPVLTAAVVTLGAAVFVGRYDASLGSVLVIGLALSGVGVPWLARRLQAAAGRQVVDARADYRTSWVETLQGLGDLLAFGRGADRLELLTAAQARLEAHQRRLAEGNARMNAVNLMINQFTLWAVLAAALPLMAAGRLDGIGLAVLSLVTLASFEAVLPLGTAAQQLESSLRAGERVFALEQVPPVVPDPAQPTAPALGADLSLRGLSFRYPDSAEWALREVSLELPLGRCIAVVGASGSGKTSLLRLLLRLWDAPPGQIFWNGSEFHAYRAEDVRRLFSVVTQDTYLFSASVRQNLLLARPGASEAELLEAVRQARLEPWLAGLPEGLDTWIGEHGRQMSGGERQRLAVCRAILRDAPVWLLDEPTAHLDVENERALIETVMERTQGKSLVWVTHRLTGLEHIDEILVLDGGRLAERGTAAALEAAGGLYARTAAVQRASFPTEEGTFSDGEPS</sequence>
<dbReference type="AlphaFoldDB" id="A0A0P6Z146"/>
<keyword evidence="6 7" id="KW-0472">Membrane</keyword>
<evidence type="ECO:0000313" key="10">
    <source>
        <dbReference type="EMBL" id="KPL90691.1"/>
    </source>
</evidence>
<dbReference type="NCBIfam" id="TIGR02868">
    <property type="entry name" value="CydC"/>
    <property type="match status" value="1"/>
</dbReference>
<dbReference type="STRING" id="229921.ADN01_02315"/>
<evidence type="ECO:0000313" key="11">
    <source>
        <dbReference type="Proteomes" id="UP000050501"/>
    </source>
</evidence>
<comment type="subcellular location">
    <subcellularLocation>
        <location evidence="1">Cell membrane</location>
        <topology evidence="1">Multi-pass membrane protein</topology>
    </subcellularLocation>
</comment>
<dbReference type="InterPro" id="IPR027417">
    <property type="entry name" value="P-loop_NTPase"/>
</dbReference>
<proteinExistence type="predicted"/>
<dbReference type="PATRIC" id="fig|229921.5.peg.2471"/>
<dbReference type="GO" id="GO:0034775">
    <property type="term" value="P:glutathione transmembrane transport"/>
    <property type="evidence" value="ECO:0007669"/>
    <property type="project" value="InterPro"/>
</dbReference>
<protein>
    <recommendedName>
        <fullName evidence="12">Thiol reductant ABC exporter subunit CydC</fullName>
    </recommendedName>
</protein>
<dbReference type="PROSITE" id="PS00211">
    <property type="entry name" value="ABC_TRANSPORTER_1"/>
    <property type="match status" value="1"/>
</dbReference>
<feature type="domain" description="ABC transporter" evidence="8">
    <location>
        <begin position="337"/>
        <end position="572"/>
    </location>
</feature>
<dbReference type="Gene3D" id="3.40.50.300">
    <property type="entry name" value="P-loop containing nucleotide triphosphate hydrolases"/>
    <property type="match status" value="1"/>
</dbReference>
<dbReference type="RefSeq" id="WP_062418715.1">
    <property type="nucleotide sequence ID" value="NZ_DF967974.1"/>
</dbReference>
<dbReference type="GO" id="GO:0005886">
    <property type="term" value="C:plasma membrane"/>
    <property type="evidence" value="ECO:0007669"/>
    <property type="project" value="UniProtKB-SubCell"/>
</dbReference>
<evidence type="ECO:0000259" key="8">
    <source>
        <dbReference type="PROSITE" id="PS50893"/>
    </source>
</evidence>
<dbReference type="GO" id="GO:0045454">
    <property type="term" value="P:cell redox homeostasis"/>
    <property type="evidence" value="ECO:0007669"/>
    <property type="project" value="InterPro"/>
</dbReference>
<keyword evidence="4" id="KW-0067">ATP-binding</keyword>
<evidence type="ECO:0000256" key="7">
    <source>
        <dbReference type="SAM" id="Phobius"/>
    </source>
</evidence>
<dbReference type="InterPro" id="IPR017871">
    <property type="entry name" value="ABC_transporter-like_CS"/>
</dbReference>
<feature type="transmembrane region" description="Helical" evidence="7">
    <location>
        <begin position="159"/>
        <end position="179"/>
    </location>
</feature>
<feature type="transmembrane region" description="Helical" evidence="7">
    <location>
        <begin position="247"/>
        <end position="269"/>
    </location>
</feature>
<dbReference type="GO" id="GO:0034040">
    <property type="term" value="F:ATPase-coupled lipid transmembrane transporter activity"/>
    <property type="evidence" value="ECO:0007669"/>
    <property type="project" value="TreeGrafter"/>
</dbReference>
<dbReference type="Proteomes" id="UP000050501">
    <property type="component" value="Unassembled WGS sequence"/>
</dbReference>
<dbReference type="Pfam" id="PF00005">
    <property type="entry name" value="ABC_tran"/>
    <property type="match status" value="1"/>
</dbReference>
<accession>A0A0P6Z146</accession>
<keyword evidence="2 7" id="KW-0812">Transmembrane</keyword>
<organism evidence="10 11">
    <name type="scientific">Levilinea saccharolytica</name>
    <dbReference type="NCBI Taxonomy" id="229921"/>
    <lineage>
        <taxon>Bacteria</taxon>
        <taxon>Bacillati</taxon>
        <taxon>Chloroflexota</taxon>
        <taxon>Anaerolineae</taxon>
        <taxon>Anaerolineales</taxon>
        <taxon>Anaerolineaceae</taxon>
        <taxon>Levilinea</taxon>
    </lineage>
</organism>
<keyword evidence="5 7" id="KW-1133">Transmembrane helix</keyword>
<feature type="transmembrane region" description="Helical" evidence="7">
    <location>
        <begin position="131"/>
        <end position="153"/>
    </location>
</feature>
<evidence type="ECO:0008006" key="12">
    <source>
        <dbReference type="Google" id="ProtNLM"/>
    </source>
</evidence>
<dbReference type="PROSITE" id="PS50893">
    <property type="entry name" value="ABC_TRANSPORTER_2"/>
    <property type="match status" value="1"/>
</dbReference>
<keyword evidence="11" id="KW-1185">Reference proteome</keyword>
<dbReference type="GO" id="GO:0140359">
    <property type="term" value="F:ABC-type transporter activity"/>
    <property type="evidence" value="ECO:0007669"/>
    <property type="project" value="InterPro"/>
</dbReference>
<dbReference type="SUPFAM" id="SSF52540">
    <property type="entry name" value="P-loop containing nucleoside triphosphate hydrolases"/>
    <property type="match status" value="1"/>
</dbReference>
<keyword evidence="3" id="KW-0547">Nucleotide-binding</keyword>
<dbReference type="InterPro" id="IPR036640">
    <property type="entry name" value="ABC1_TM_sf"/>
</dbReference>
<dbReference type="InterPro" id="IPR011527">
    <property type="entry name" value="ABC1_TM_dom"/>
</dbReference>
<dbReference type="EMBL" id="LGCM01000010">
    <property type="protein sequence ID" value="KPL90691.1"/>
    <property type="molecule type" value="Genomic_DNA"/>
</dbReference>
<dbReference type="PANTHER" id="PTHR24221">
    <property type="entry name" value="ATP-BINDING CASSETTE SUB-FAMILY B"/>
    <property type="match status" value="1"/>
</dbReference>
<dbReference type="Pfam" id="PF00664">
    <property type="entry name" value="ABC_membrane"/>
    <property type="match status" value="1"/>
</dbReference>
<dbReference type="PANTHER" id="PTHR24221:SF653">
    <property type="entry name" value="TRANSPORT ATP-BINDING PROTEIN CYDC"/>
    <property type="match status" value="1"/>
</dbReference>
<evidence type="ECO:0000259" key="9">
    <source>
        <dbReference type="PROSITE" id="PS50929"/>
    </source>
</evidence>
<comment type="caution">
    <text evidence="10">The sequence shown here is derived from an EMBL/GenBank/DDBJ whole genome shotgun (WGS) entry which is preliminary data.</text>
</comment>
<evidence type="ECO:0000256" key="4">
    <source>
        <dbReference type="ARBA" id="ARBA00022840"/>
    </source>
</evidence>
<dbReference type="PROSITE" id="PS50929">
    <property type="entry name" value="ABC_TM1F"/>
    <property type="match status" value="1"/>
</dbReference>
<dbReference type="GO" id="GO:0005524">
    <property type="term" value="F:ATP binding"/>
    <property type="evidence" value="ECO:0007669"/>
    <property type="project" value="UniProtKB-KW"/>
</dbReference>
<feature type="domain" description="ABC transmembrane type-1" evidence="9">
    <location>
        <begin position="21"/>
        <end position="304"/>
    </location>
</feature>
<evidence type="ECO:0000256" key="5">
    <source>
        <dbReference type="ARBA" id="ARBA00022989"/>
    </source>
</evidence>
<evidence type="ECO:0000256" key="6">
    <source>
        <dbReference type="ARBA" id="ARBA00023136"/>
    </source>
</evidence>
<evidence type="ECO:0000256" key="3">
    <source>
        <dbReference type="ARBA" id="ARBA00022741"/>
    </source>
</evidence>
<dbReference type="SUPFAM" id="SSF90123">
    <property type="entry name" value="ABC transporter transmembrane region"/>
    <property type="match status" value="1"/>
</dbReference>
<dbReference type="InterPro" id="IPR003439">
    <property type="entry name" value="ABC_transporter-like_ATP-bd"/>
</dbReference>
<dbReference type="Gene3D" id="1.20.1560.10">
    <property type="entry name" value="ABC transporter type 1, transmembrane domain"/>
    <property type="match status" value="1"/>
</dbReference>
<feature type="transmembrane region" description="Helical" evidence="7">
    <location>
        <begin position="44"/>
        <end position="67"/>
    </location>
</feature>
<dbReference type="InterPro" id="IPR003593">
    <property type="entry name" value="AAA+_ATPase"/>
</dbReference>
<dbReference type="SMART" id="SM00382">
    <property type="entry name" value="AAA"/>
    <property type="match status" value="1"/>
</dbReference>
<reference evidence="10 11" key="1">
    <citation type="submission" date="2015-07" db="EMBL/GenBank/DDBJ databases">
        <title>Genome sequence of Levilinea saccharolytica DSM 16555.</title>
        <authorList>
            <person name="Hemp J."/>
            <person name="Ward L.M."/>
            <person name="Pace L.A."/>
            <person name="Fischer W.W."/>
        </authorList>
    </citation>
    <scope>NUCLEOTIDE SEQUENCE [LARGE SCALE GENOMIC DNA]</scope>
    <source>
        <strain evidence="10 11">KIBI-1</strain>
    </source>
</reference>
<dbReference type="GO" id="GO:0016887">
    <property type="term" value="F:ATP hydrolysis activity"/>
    <property type="evidence" value="ECO:0007669"/>
    <property type="project" value="InterPro"/>
</dbReference>
<dbReference type="InterPro" id="IPR039421">
    <property type="entry name" value="Type_1_exporter"/>
</dbReference>
<dbReference type="InterPro" id="IPR014223">
    <property type="entry name" value="ABC_CydC/D"/>
</dbReference>
<evidence type="ECO:0000256" key="1">
    <source>
        <dbReference type="ARBA" id="ARBA00004651"/>
    </source>
</evidence>
<name>A0A0P6Z146_9CHLR</name>
<gene>
    <name evidence="10" type="ORF">ADN01_02315</name>
</gene>
<evidence type="ECO:0000256" key="2">
    <source>
        <dbReference type="ARBA" id="ARBA00022692"/>
    </source>
</evidence>